<dbReference type="Proteomes" id="UP001167831">
    <property type="component" value="Unassembled WGS sequence"/>
</dbReference>
<evidence type="ECO:0000313" key="2">
    <source>
        <dbReference type="EMBL" id="MDN0022615.1"/>
    </source>
</evidence>
<dbReference type="Proteomes" id="UP001168478">
    <property type="component" value="Unassembled WGS sequence"/>
</dbReference>
<evidence type="ECO:0000313" key="4">
    <source>
        <dbReference type="Proteomes" id="UP001167831"/>
    </source>
</evidence>
<dbReference type="InterPro" id="IPR024311">
    <property type="entry name" value="Lipocalin-like"/>
</dbReference>
<gene>
    <name evidence="2" type="ORF">QVN81_06180</name>
    <name evidence="3" type="ORF">QVN84_07650</name>
</gene>
<evidence type="ECO:0000313" key="3">
    <source>
        <dbReference type="EMBL" id="MDN0025389.1"/>
    </source>
</evidence>
<evidence type="ECO:0000259" key="1">
    <source>
        <dbReference type="Pfam" id="PF12702"/>
    </source>
</evidence>
<dbReference type="AlphaFoldDB" id="A0AAW7JI07"/>
<evidence type="ECO:0000313" key="5">
    <source>
        <dbReference type="Proteomes" id="UP001168478"/>
    </source>
</evidence>
<organism evidence="3 5">
    <name type="scientific">Leyella lascolaii</name>
    <dbReference type="NCBI Taxonomy" id="1776379"/>
    <lineage>
        <taxon>Bacteria</taxon>
        <taxon>Pseudomonadati</taxon>
        <taxon>Bacteroidota</taxon>
        <taxon>Bacteroidia</taxon>
        <taxon>Bacteroidales</taxon>
        <taxon>Prevotellaceae</taxon>
        <taxon>Leyella</taxon>
    </lineage>
</organism>
<sequence length="165" mass="18245">MDKKNSNEMLKVEEKTSSEPDTTIYGVCGEGTAMHTLQLITDVGDTLEFALLDKYDMQANVQGGLMSGDRMAVVGADINGERVASKVINVTTLLGKWVSLDKNFEIEEGGTVKSNVKAETKSWTSWKIFNGHLLLNKDTFDIISLGADSLYLENNNGIFVYKRQQ</sequence>
<protein>
    <submittedName>
        <fullName evidence="3">Lipocalin family protein</fullName>
    </submittedName>
</protein>
<dbReference type="RefSeq" id="WP_241033203.1">
    <property type="nucleotide sequence ID" value="NZ_CALUKV010000001.1"/>
</dbReference>
<dbReference type="EMBL" id="JAUEIE010000004">
    <property type="protein sequence ID" value="MDN0022615.1"/>
    <property type="molecule type" value="Genomic_DNA"/>
</dbReference>
<accession>A0AAW7JI07</accession>
<name>A0AAW7JI07_9BACT</name>
<reference evidence="3" key="2">
    <citation type="submission" date="2023-08" db="EMBL/GenBank/DDBJ databases">
        <title>Identification and characterization of horizontal gene transfer across gut microbiota members of farm animals based on homology search.</title>
        <authorList>
            <person name="Schwarzerova J."/>
            <person name="Nykrynova M."/>
            <person name="Jureckova K."/>
            <person name="Cejkova D."/>
            <person name="Rychlik I."/>
        </authorList>
    </citation>
    <scope>NUCLEOTIDE SEQUENCE</scope>
    <source>
        <strain evidence="3">ET15</strain>
        <strain evidence="2">ET37</strain>
    </source>
</reference>
<feature type="domain" description="Lipocalin-like" evidence="1">
    <location>
        <begin position="91"/>
        <end position="164"/>
    </location>
</feature>
<dbReference type="Pfam" id="PF12702">
    <property type="entry name" value="Lipocalin_3"/>
    <property type="match status" value="1"/>
</dbReference>
<dbReference type="EMBL" id="JAUEIF010000006">
    <property type="protein sequence ID" value="MDN0025389.1"/>
    <property type="molecule type" value="Genomic_DNA"/>
</dbReference>
<comment type="caution">
    <text evidence="3">The sequence shown here is derived from an EMBL/GenBank/DDBJ whole genome shotgun (WGS) entry which is preliminary data.</text>
</comment>
<keyword evidence="4" id="KW-1185">Reference proteome</keyword>
<proteinExistence type="predicted"/>
<reference evidence="3" key="1">
    <citation type="submission" date="2023-06" db="EMBL/GenBank/DDBJ databases">
        <authorList>
            <person name="Zeman M."/>
            <person name="Kubasova T."/>
            <person name="Jahodarova E."/>
            <person name="Nykrynova M."/>
            <person name="Rychlik I."/>
        </authorList>
    </citation>
    <scope>NUCLEOTIDE SEQUENCE</scope>
    <source>
        <strain evidence="3">ET15</strain>
        <strain evidence="2">ET37</strain>
    </source>
</reference>